<evidence type="ECO:0000259" key="1">
    <source>
        <dbReference type="Pfam" id="PF08486"/>
    </source>
</evidence>
<dbReference type="GO" id="GO:0030435">
    <property type="term" value="P:sporulation resulting in formation of a cellular spore"/>
    <property type="evidence" value="ECO:0007669"/>
    <property type="project" value="InterPro"/>
</dbReference>
<accession>A0A381Y763</accession>
<evidence type="ECO:0000313" key="2">
    <source>
        <dbReference type="EMBL" id="SVA72919.1"/>
    </source>
</evidence>
<dbReference type="Pfam" id="PF08486">
    <property type="entry name" value="SpoIID"/>
    <property type="match status" value="1"/>
</dbReference>
<sequence>SNNIYLSPINAGRGFHWQKSISIQVLGDLRISSNESALFVVNTIYLEDYLMCVATSEMSSNCPEALLESQTIAARSWILAAEEKKHKNLGLDACNDDCCQRYQGITNLNQESIKAANNTRGTVLVHDGMICDTRYSKSCGGITEANNNVWDTSPKAYLHSVYDGDTSKTNDVSSDQTFGQRLKNETSSYCGPKFISEQNLDNFLGNVDKQGTYYRWEISYENNELADIILAKTGQRFKIIKSLVPIKRGASGRILNLEINGTLDNDTNFSLFINSEYEIRRVLHPEFLYSSGFTVESNSRLDNEGIRFTLKGAGWGHGVGLCQIGALGMALDGRKTKEILLHYYQSSQMMNIYD</sequence>
<dbReference type="AlphaFoldDB" id="A0A381Y763"/>
<name>A0A381Y763_9ZZZZ</name>
<proteinExistence type="predicted"/>
<dbReference type="InterPro" id="IPR013693">
    <property type="entry name" value="SpoIID/LytB_N"/>
</dbReference>
<dbReference type="InterPro" id="IPR013486">
    <property type="entry name" value="SpoIID/LytB"/>
</dbReference>
<feature type="domain" description="Sporulation stage II protein D amidase enhancer LytB N-terminal" evidence="1">
    <location>
        <begin position="36"/>
        <end position="126"/>
    </location>
</feature>
<organism evidence="2">
    <name type="scientific">marine metagenome</name>
    <dbReference type="NCBI Taxonomy" id="408172"/>
    <lineage>
        <taxon>unclassified sequences</taxon>
        <taxon>metagenomes</taxon>
        <taxon>ecological metagenomes</taxon>
    </lineage>
</organism>
<gene>
    <name evidence="2" type="ORF">METZ01_LOCUS125773</name>
</gene>
<reference evidence="2" key="1">
    <citation type="submission" date="2018-05" db="EMBL/GenBank/DDBJ databases">
        <authorList>
            <person name="Lanie J.A."/>
            <person name="Ng W.-L."/>
            <person name="Kazmierczak K.M."/>
            <person name="Andrzejewski T.M."/>
            <person name="Davidsen T.M."/>
            <person name="Wayne K.J."/>
            <person name="Tettelin H."/>
            <person name="Glass J.I."/>
            <person name="Rusch D."/>
            <person name="Podicherti R."/>
            <person name="Tsui H.-C.T."/>
            <person name="Winkler M.E."/>
        </authorList>
    </citation>
    <scope>NUCLEOTIDE SEQUENCE</scope>
</reference>
<feature type="non-terminal residue" evidence="2">
    <location>
        <position position="1"/>
    </location>
</feature>
<protein>
    <recommendedName>
        <fullName evidence="1">Sporulation stage II protein D amidase enhancer LytB N-terminal domain-containing protein</fullName>
    </recommendedName>
</protein>
<dbReference type="EMBL" id="UINC01017555">
    <property type="protein sequence ID" value="SVA72919.1"/>
    <property type="molecule type" value="Genomic_DNA"/>
</dbReference>
<dbReference type="NCBIfam" id="TIGR02669">
    <property type="entry name" value="SpoIID_LytB"/>
    <property type="match status" value="1"/>
</dbReference>